<feature type="non-terminal residue" evidence="1">
    <location>
        <position position="1"/>
    </location>
</feature>
<dbReference type="AlphaFoldDB" id="A0A8S4RVT8"/>
<accession>A0A8S4RVT8</accession>
<organism evidence="1 2">
    <name type="scientific">Pararge aegeria aegeria</name>
    <dbReference type="NCBI Taxonomy" id="348720"/>
    <lineage>
        <taxon>Eukaryota</taxon>
        <taxon>Metazoa</taxon>
        <taxon>Ecdysozoa</taxon>
        <taxon>Arthropoda</taxon>
        <taxon>Hexapoda</taxon>
        <taxon>Insecta</taxon>
        <taxon>Pterygota</taxon>
        <taxon>Neoptera</taxon>
        <taxon>Endopterygota</taxon>
        <taxon>Lepidoptera</taxon>
        <taxon>Glossata</taxon>
        <taxon>Ditrysia</taxon>
        <taxon>Papilionoidea</taxon>
        <taxon>Nymphalidae</taxon>
        <taxon>Satyrinae</taxon>
        <taxon>Satyrini</taxon>
        <taxon>Parargina</taxon>
        <taxon>Pararge</taxon>
    </lineage>
</organism>
<name>A0A8S4RVT8_9NEOP</name>
<dbReference type="OrthoDB" id="7400442at2759"/>
<sequence>WHIPKKLASILDITTPRYWPSTTQGFNEISRRIDLLWNRDDIVKEHAKLVQDINSLKQVMYVAPVAEERDYEDSVFPDIIETFSSTTTRPTTTRSRPSKTGFPVLLLGGGSRRHSTKSQPPKVPKKTISLVGTSSPIVRHPYPFVMAASSHQPVRICMSSPLTYSTTTRRPSLWERLVRAIIPR</sequence>
<reference evidence="1" key="1">
    <citation type="submission" date="2022-03" db="EMBL/GenBank/DDBJ databases">
        <authorList>
            <person name="Lindestad O."/>
        </authorList>
    </citation>
    <scope>NUCLEOTIDE SEQUENCE</scope>
</reference>
<evidence type="ECO:0000313" key="2">
    <source>
        <dbReference type="Proteomes" id="UP000838756"/>
    </source>
</evidence>
<protein>
    <submittedName>
        <fullName evidence="1">Jg27221 protein</fullName>
    </submittedName>
</protein>
<keyword evidence="2" id="KW-1185">Reference proteome</keyword>
<evidence type="ECO:0000313" key="1">
    <source>
        <dbReference type="EMBL" id="CAH2242810.1"/>
    </source>
</evidence>
<comment type="caution">
    <text evidence="1">The sequence shown here is derived from an EMBL/GenBank/DDBJ whole genome shotgun (WGS) entry which is preliminary data.</text>
</comment>
<dbReference type="EMBL" id="CAKXAJ010025697">
    <property type="protein sequence ID" value="CAH2242810.1"/>
    <property type="molecule type" value="Genomic_DNA"/>
</dbReference>
<proteinExistence type="predicted"/>
<dbReference type="Proteomes" id="UP000838756">
    <property type="component" value="Unassembled WGS sequence"/>
</dbReference>
<gene>
    <name evidence="1" type="primary">jg27221</name>
    <name evidence="1" type="ORF">PAEG_LOCUS19041</name>
</gene>